<dbReference type="SUPFAM" id="SSF143100">
    <property type="entry name" value="TTHA1013/TTHA0281-like"/>
    <property type="match status" value="1"/>
</dbReference>
<dbReference type="InterPro" id="IPR035069">
    <property type="entry name" value="TTHA1013/TTHA0281-like"/>
</dbReference>
<dbReference type="RefSeq" id="WP_139688975.1">
    <property type="nucleotide sequence ID" value="NZ_CP040882.1"/>
</dbReference>
<protein>
    <submittedName>
        <fullName evidence="1">Type II toxin-antitoxin system HicB family antitoxin</fullName>
    </submittedName>
</protein>
<proteinExistence type="predicted"/>
<sequence>MSNFDFPCRFEKLEDGTEIVRCRDLPELLSYSVDGEPLENWARYAVEDCVEFRIKDGELIPEASPALPGEYVVRLSANQVAKILLSNAMARDGVSRAELAKKAELKLPEVTRILDVHHPTKIDRIEATLRSLGHRLQLSIA</sequence>
<dbReference type="Proteomes" id="UP000308889">
    <property type="component" value="Chromosome"/>
</dbReference>
<name>A0ABX5VHD5_9BURK</name>
<gene>
    <name evidence="1" type="ORF">FG381_11845</name>
</gene>
<organism evidence="1 2">
    <name type="scientific">Sutterella faecalis</name>
    <dbReference type="NCBI Taxonomy" id="2584944"/>
    <lineage>
        <taxon>Bacteria</taxon>
        <taxon>Pseudomonadati</taxon>
        <taxon>Pseudomonadota</taxon>
        <taxon>Betaproteobacteria</taxon>
        <taxon>Burkholderiales</taxon>
        <taxon>Sutterellaceae</taxon>
        <taxon>Sutterella</taxon>
    </lineage>
</organism>
<reference evidence="2" key="1">
    <citation type="submission" date="2019-06" db="EMBL/GenBank/DDBJ databases">
        <authorList>
            <person name="Oh B.S."/>
        </authorList>
    </citation>
    <scope>NUCLEOTIDE SEQUENCE [LARGE SCALE GENOMIC DNA]</scope>
    <source>
        <strain evidence="2">KGMB03119</strain>
    </source>
</reference>
<accession>A0ABX5VHD5</accession>
<keyword evidence="2" id="KW-1185">Reference proteome</keyword>
<dbReference type="EMBL" id="CP040882">
    <property type="protein sequence ID" value="QDA55566.1"/>
    <property type="molecule type" value="Genomic_DNA"/>
</dbReference>
<evidence type="ECO:0000313" key="2">
    <source>
        <dbReference type="Proteomes" id="UP000308889"/>
    </source>
</evidence>
<evidence type="ECO:0000313" key="1">
    <source>
        <dbReference type="EMBL" id="QDA55566.1"/>
    </source>
</evidence>